<keyword evidence="1" id="KW-1133">Transmembrane helix</keyword>
<evidence type="ECO:0000256" key="1">
    <source>
        <dbReference type="SAM" id="Phobius"/>
    </source>
</evidence>
<dbReference type="GeneID" id="37169231"/>
<evidence type="ECO:0000313" key="2">
    <source>
        <dbReference type="EMBL" id="RAH54745.1"/>
    </source>
</evidence>
<dbReference type="RefSeq" id="XP_025512667.1">
    <property type="nucleotide sequence ID" value="XM_025665829.1"/>
</dbReference>
<gene>
    <name evidence="2" type="ORF">BO85DRAFT_98810</name>
</gene>
<organism evidence="2 3">
    <name type="scientific">Aspergillus piperis CBS 112811</name>
    <dbReference type="NCBI Taxonomy" id="1448313"/>
    <lineage>
        <taxon>Eukaryota</taxon>
        <taxon>Fungi</taxon>
        <taxon>Dikarya</taxon>
        <taxon>Ascomycota</taxon>
        <taxon>Pezizomycotina</taxon>
        <taxon>Eurotiomycetes</taxon>
        <taxon>Eurotiomycetidae</taxon>
        <taxon>Eurotiales</taxon>
        <taxon>Aspergillaceae</taxon>
        <taxon>Aspergillus</taxon>
        <taxon>Aspergillus subgen. Circumdati</taxon>
    </lineage>
</organism>
<dbReference type="Proteomes" id="UP000249526">
    <property type="component" value="Unassembled WGS sequence"/>
</dbReference>
<proteinExistence type="predicted"/>
<feature type="transmembrane region" description="Helical" evidence="1">
    <location>
        <begin position="60"/>
        <end position="81"/>
    </location>
</feature>
<accession>A0A8G1R0L3</accession>
<sequence length="101" mass="11580">MLDSFNRPNRIGYSYRYIPNNLYLSVVKPPFSGLSKTLMSPVYLPWLFGLETPHCSRLMASYPMTSIVMIIIIVPHSGGVIPNNLQMYRFQCARQSGFDRC</sequence>
<evidence type="ECO:0000313" key="3">
    <source>
        <dbReference type="Proteomes" id="UP000249526"/>
    </source>
</evidence>
<dbReference type="EMBL" id="KZ825071">
    <property type="protein sequence ID" value="RAH54745.1"/>
    <property type="molecule type" value="Genomic_DNA"/>
</dbReference>
<protein>
    <submittedName>
        <fullName evidence="2">Uncharacterized protein</fullName>
    </submittedName>
</protein>
<dbReference type="AlphaFoldDB" id="A0A8G1R0L3"/>
<keyword evidence="1" id="KW-0812">Transmembrane</keyword>
<reference evidence="2 3" key="1">
    <citation type="submission" date="2018-02" db="EMBL/GenBank/DDBJ databases">
        <title>The genomes of Aspergillus section Nigri reveals drivers in fungal speciation.</title>
        <authorList>
            <consortium name="DOE Joint Genome Institute"/>
            <person name="Vesth T.C."/>
            <person name="Nybo J."/>
            <person name="Theobald S."/>
            <person name="Brandl J."/>
            <person name="Frisvad J.C."/>
            <person name="Nielsen K.F."/>
            <person name="Lyhne E.K."/>
            <person name="Kogle M.E."/>
            <person name="Kuo A."/>
            <person name="Riley R."/>
            <person name="Clum A."/>
            <person name="Nolan M."/>
            <person name="Lipzen A."/>
            <person name="Salamov A."/>
            <person name="Henrissat B."/>
            <person name="Wiebenga A."/>
            <person name="De vries R.P."/>
            <person name="Grigoriev I.V."/>
            <person name="Mortensen U.H."/>
            <person name="Andersen M.R."/>
            <person name="Baker S.E."/>
        </authorList>
    </citation>
    <scope>NUCLEOTIDE SEQUENCE [LARGE SCALE GENOMIC DNA]</scope>
    <source>
        <strain evidence="2 3">CBS 112811</strain>
    </source>
</reference>
<keyword evidence="3" id="KW-1185">Reference proteome</keyword>
<name>A0A8G1R0L3_9EURO</name>
<keyword evidence="1" id="KW-0472">Membrane</keyword>